<dbReference type="InterPro" id="IPR036388">
    <property type="entry name" value="WH-like_DNA-bd_sf"/>
</dbReference>
<dbReference type="EMBL" id="BSTK01000011">
    <property type="protein sequence ID" value="GLY88875.1"/>
    <property type="molecule type" value="Genomic_DNA"/>
</dbReference>
<proteinExistence type="predicted"/>
<evidence type="ECO:0000259" key="1">
    <source>
        <dbReference type="PROSITE" id="PS50921"/>
    </source>
</evidence>
<feature type="domain" description="ANTAR" evidence="1">
    <location>
        <begin position="29"/>
        <end position="90"/>
    </location>
</feature>
<dbReference type="Gene3D" id="1.10.10.10">
    <property type="entry name" value="Winged helix-like DNA-binding domain superfamily/Winged helix DNA-binding domain"/>
    <property type="match status" value="1"/>
</dbReference>
<keyword evidence="3" id="KW-1185">Reference proteome</keyword>
<dbReference type="InterPro" id="IPR011006">
    <property type="entry name" value="CheY-like_superfamily"/>
</dbReference>
<dbReference type="PROSITE" id="PS50921">
    <property type="entry name" value="ANTAR"/>
    <property type="match status" value="1"/>
</dbReference>
<gene>
    <name evidence="2" type="ORF">Airi02_068040</name>
</gene>
<comment type="caution">
    <text evidence="2">The sequence shown here is derived from an EMBL/GenBank/DDBJ whole genome shotgun (WGS) entry which is preliminary data.</text>
</comment>
<dbReference type="Proteomes" id="UP001165074">
    <property type="component" value="Unassembled WGS sequence"/>
</dbReference>
<protein>
    <recommendedName>
        <fullName evidence="1">ANTAR domain-containing protein</fullName>
    </recommendedName>
</protein>
<dbReference type="InterPro" id="IPR005561">
    <property type="entry name" value="ANTAR"/>
</dbReference>
<dbReference type="Pfam" id="PF03861">
    <property type="entry name" value="ANTAR"/>
    <property type="match status" value="1"/>
</dbReference>
<evidence type="ECO:0000313" key="3">
    <source>
        <dbReference type="Proteomes" id="UP001165074"/>
    </source>
</evidence>
<organism evidence="2 3">
    <name type="scientific">Actinoallomurus iriomotensis</name>
    <dbReference type="NCBI Taxonomy" id="478107"/>
    <lineage>
        <taxon>Bacteria</taxon>
        <taxon>Bacillati</taxon>
        <taxon>Actinomycetota</taxon>
        <taxon>Actinomycetes</taxon>
        <taxon>Streptosporangiales</taxon>
        <taxon>Thermomonosporaceae</taxon>
        <taxon>Actinoallomurus</taxon>
    </lineage>
</organism>
<dbReference type="SMART" id="SM01012">
    <property type="entry name" value="ANTAR"/>
    <property type="match status" value="1"/>
</dbReference>
<dbReference type="AlphaFoldDB" id="A0A9W6S5S8"/>
<dbReference type="SUPFAM" id="SSF52172">
    <property type="entry name" value="CheY-like"/>
    <property type="match status" value="1"/>
</dbReference>
<accession>A0A9W6S5S8</accession>
<sequence>MLLVLRRSTMRDESGTCVIESAVRMSHALTEANRTIVNLRKALRARTVIGQATGIIMAQRGLTADEASEAPARASQHRNVKLADLARTLVENPHSDRVL</sequence>
<evidence type="ECO:0000313" key="2">
    <source>
        <dbReference type="EMBL" id="GLY88875.1"/>
    </source>
</evidence>
<name>A0A9W6S5S8_9ACTN</name>
<dbReference type="GO" id="GO:0003723">
    <property type="term" value="F:RNA binding"/>
    <property type="evidence" value="ECO:0007669"/>
    <property type="project" value="InterPro"/>
</dbReference>
<reference evidence="2" key="1">
    <citation type="submission" date="2023-03" db="EMBL/GenBank/DDBJ databases">
        <title>Actinoallomurus iriomotensis NBRC 103684.</title>
        <authorList>
            <person name="Ichikawa N."/>
            <person name="Sato H."/>
            <person name="Tonouchi N."/>
        </authorList>
    </citation>
    <scope>NUCLEOTIDE SEQUENCE</scope>
    <source>
        <strain evidence="2">NBRC 103684</strain>
    </source>
</reference>